<gene>
    <name evidence="1" type="ORF">K0M31_016960</name>
</gene>
<evidence type="ECO:0000313" key="1">
    <source>
        <dbReference type="EMBL" id="KAK1117154.1"/>
    </source>
</evidence>
<proteinExistence type="predicted"/>
<sequence length="60" mass="6518">MRFRGGVGEGAIRGFQFGAPAVKLLPNMIGADPEGTQNIDETESDRTLHLSTFSLRDRAL</sequence>
<accession>A0AA40FDS6</accession>
<evidence type="ECO:0000313" key="2">
    <source>
        <dbReference type="Proteomes" id="UP001177670"/>
    </source>
</evidence>
<keyword evidence="2" id="KW-1185">Reference proteome</keyword>
<dbReference type="AlphaFoldDB" id="A0AA40FDS6"/>
<dbReference type="EMBL" id="JAHYIQ010000055">
    <property type="protein sequence ID" value="KAK1117154.1"/>
    <property type="molecule type" value="Genomic_DNA"/>
</dbReference>
<organism evidence="1 2">
    <name type="scientific">Melipona bicolor</name>
    <dbReference type="NCBI Taxonomy" id="60889"/>
    <lineage>
        <taxon>Eukaryota</taxon>
        <taxon>Metazoa</taxon>
        <taxon>Ecdysozoa</taxon>
        <taxon>Arthropoda</taxon>
        <taxon>Hexapoda</taxon>
        <taxon>Insecta</taxon>
        <taxon>Pterygota</taxon>
        <taxon>Neoptera</taxon>
        <taxon>Endopterygota</taxon>
        <taxon>Hymenoptera</taxon>
        <taxon>Apocrita</taxon>
        <taxon>Aculeata</taxon>
        <taxon>Apoidea</taxon>
        <taxon>Anthophila</taxon>
        <taxon>Apidae</taxon>
        <taxon>Melipona</taxon>
    </lineage>
</organism>
<dbReference type="Proteomes" id="UP001177670">
    <property type="component" value="Unassembled WGS sequence"/>
</dbReference>
<reference evidence="1" key="1">
    <citation type="submission" date="2021-10" db="EMBL/GenBank/DDBJ databases">
        <title>Melipona bicolor Genome sequencing and assembly.</title>
        <authorList>
            <person name="Araujo N.S."/>
            <person name="Arias M.C."/>
        </authorList>
    </citation>
    <scope>NUCLEOTIDE SEQUENCE</scope>
    <source>
        <strain evidence="1">USP_2M_L1-L4_2017</strain>
        <tissue evidence="1">Whole body</tissue>
    </source>
</reference>
<protein>
    <submittedName>
        <fullName evidence="1">Uncharacterized protein</fullName>
    </submittedName>
</protein>
<comment type="caution">
    <text evidence="1">The sequence shown here is derived from an EMBL/GenBank/DDBJ whole genome shotgun (WGS) entry which is preliminary data.</text>
</comment>
<name>A0AA40FDS6_9HYME</name>